<name>A0A3B0AHH1_9BACL</name>
<dbReference type="InterPro" id="IPR047650">
    <property type="entry name" value="Transpos_IS110"/>
</dbReference>
<evidence type="ECO:0000313" key="3">
    <source>
        <dbReference type="EMBL" id="RKN60049.1"/>
    </source>
</evidence>
<protein>
    <submittedName>
        <fullName evidence="3">IS110 family transposase</fullName>
    </submittedName>
</protein>
<evidence type="ECO:0000259" key="2">
    <source>
        <dbReference type="Pfam" id="PF02371"/>
    </source>
</evidence>
<dbReference type="Pfam" id="PF01548">
    <property type="entry name" value="DEDD_Tnp_IS110"/>
    <property type="match status" value="1"/>
</dbReference>
<dbReference type="Proteomes" id="UP000282311">
    <property type="component" value="Unassembled WGS sequence"/>
</dbReference>
<dbReference type="GO" id="GO:0003677">
    <property type="term" value="F:DNA binding"/>
    <property type="evidence" value="ECO:0007669"/>
    <property type="project" value="InterPro"/>
</dbReference>
<dbReference type="GO" id="GO:0004803">
    <property type="term" value="F:transposase activity"/>
    <property type="evidence" value="ECO:0007669"/>
    <property type="project" value="InterPro"/>
</dbReference>
<sequence>MNPVIGLDVSKGESHAQAFADRGTPYGKTFRFKHDLEGLASFLRYAQDLESFTGKRSAVILEATGHYHSPVVQFLDEHQFLHVVINPLLSHQAKKANLRKVKTDAADAYQLGEIFYKEELEPYKKRGQFLMNLRYLTRQHESLTDMYVQAKLQFQAVLDQVFPEYHGVFGDLYSKVSLRFLALYPTSQSVLARSENDIMTHIQTLAGFVNPNDWTLERAQKLMAAAERNPFKETAFPSHLISLDLLIHLLLQYQEHLAKLDQSIEELARGLLEYDLIQSIPGIGTKLAATILAEIGEIDRFNHAKKLIAFAGIDPSVFSSGKFTATRNPITKRGSRKLRTALYLAVRCGLRSSRNKKLRAFYDKKRAEGKLFKVAVIACANKLIHWIYAILTKKEPFRLV</sequence>
<proteinExistence type="predicted"/>
<organism evidence="3 4">
    <name type="scientific">Paenibacillus ginsengarvi</name>
    <dbReference type="NCBI Taxonomy" id="400777"/>
    <lineage>
        <taxon>Bacteria</taxon>
        <taxon>Bacillati</taxon>
        <taxon>Bacillota</taxon>
        <taxon>Bacilli</taxon>
        <taxon>Bacillales</taxon>
        <taxon>Paenibacillaceae</taxon>
        <taxon>Paenibacillus</taxon>
    </lineage>
</organism>
<dbReference type="GO" id="GO:0006313">
    <property type="term" value="P:DNA transposition"/>
    <property type="evidence" value="ECO:0007669"/>
    <property type="project" value="InterPro"/>
</dbReference>
<reference evidence="3 4" key="1">
    <citation type="journal article" date="2007" name="Int. J. Syst. Evol. Microbiol.">
        <title>Paenibacillus ginsengarvi sp. nov., isolated from soil from ginseng cultivation.</title>
        <authorList>
            <person name="Yoon M.H."/>
            <person name="Ten L.N."/>
            <person name="Im W.T."/>
        </authorList>
    </citation>
    <scope>NUCLEOTIDE SEQUENCE [LARGE SCALE GENOMIC DNA]</scope>
    <source>
        <strain evidence="3 4">KCTC 13059</strain>
    </source>
</reference>
<dbReference type="OrthoDB" id="9790935at2"/>
<dbReference type="Pfam" id="PF02371">
    <property type="entry name" value="Transposase_20"/>
    <property type="match status" value="1"/>
</dbReference>
<dbReference type="PANTHER" id="PTHR33055">
    <property type="entry name" value="TRANSPOSASE FOR INSERTION SEQUENCE ELEMENT IS1111A"/>
    <property type="match status" value="1"/>
</dbReference>
<evidence type="ECO:0000313" key="4">
    <source>
        <dbReference type="Proteomes" id="UP000282311"/>
    </source>
</evidence>
<keyword evidence="4" id="KW-1185">Reference proteome</keyword>
<dbReference type="InterPro" id="IPR002525">
    <property type="entry name" value="Transp_IS110-like_N"/>
</dbReference>
<dbReference type="InterPro" id="IPR003346">
    <property type="entry name" value="Transposase_20"/>
</dbReference>
<evidence type="ECO:0000259" key="1">
    <source>
        <dbReference type="Pfam" id="PF01548"/>
    </source>
</evidence>
<gene>
    <name evidence="3" type="ORF">D7M11_35940</name>
</gene>
<dbReference type="NCBIfam" id="NF033542">
    <property type="entry name" value="transpos_IS110"/>
    <property type="match status" value="1"/>
</dbReference>
<dbReference type="AlphaFoldDB" id="A0A3B0AHH1"/>
<dbReference type="EMBL" id="RBAH01000060">
    <property type="protein sequence ID" value="RKN60049.1"/>
    <property type="molecule type" value="Genomic_DNA"/>
</dbReference>
<comment type="caution">
    <text evidence="3">The sequence shown here is derived from an EMBL/GenBank/DDBJ whole genome shotgun (WGS) entry which is preliminary data.</text>
</comment>
<accession>A0A3B0AHH1</accession>
<feature type="domain" description="Transposase IS110-like N-terminal" evidence="1">
    <location>
        <begin position="5"/>
        <end position="163"/>
    </location>
</feature>
<dbReference type="PANTHER" id="PTHR33055:SF13">
    <property type="entry name" value="TRANSPOSASE"/>
    <property type="match status" value="1"/>
</dbReference>
<dbReference type="RefSeq" id="WP_120752079.1">
    <property type="nucleotide sequence ID" value="NZ_RBAH01000060.1"/>
</dbReference>
<feature type="domain" description="Transposase IS116/IS110/IS902 C-terminal" evidence="2">
    <location>
        <begin position="275"/>
        <end position="362"/>
    </location>
</feature>